<organism evidence="1 2">
    <name type="scientific">Stenotrophomonas sepilia</name>
    <dbReference type="NCBI Taxonomy" id="2860290"/>
    <lineage>
        <taxon>Bacteria</taxon>
        <taxon>Pseudomonadati</taxon>
        <taxon>Pseudomonadota</taxon>
        <taxon>Gammaproteobacteria</taxon>
        <taxon>Lysobacterales</taxon>
        <taxon>Lysobacteraceae</taxon>
        <taxon>Stenotrophomonas</taxon>
        <taxon>Stenotrophomonas maltophilia group</taxon>
    </lineage>
</organism>
<keyword evidence="2" id="KW-1185">Reference proteome</keyword>
<name>A0ABQ6Q8N7_9GAMM</name>
<evidence type="ECO:0000313" key="1">
    <source>
        <dbReference type="EMBL" id="GMR26489.1"/>
    </source>
</evidence>
<protein>
    <submittedName>
        <fullName evidence="1">Uncharacterized protein</fullName>
    </submittedName>
</protein>
<evidence type="ECO:0000313" key="2">
    <source>
        <dbReference type="Proteomes" id="UP001306668"/>
    </source>
</evidence>
<dbReference type="EMBL" id="BTRJ01000005">
    <property type="protein sequence ID" value="GMR26489.1"/>
    <property type="molecule type" value="Genomic_DNA"/>
</dbReference>
<comment type="caution">
    <text evidence="1">The sequence shown here is derived from an EMBL/GenBank/DDBJ whole genome shotgun (WGS) entry which is preliminary data.</text>
</comment>
<sequence length="39" mass="4477">MQKRLFDGPKLAHYREANARVPAKQAGVSRMFFHGNYIA</sequence>
<gene>
    <name evidence="1" type="ORF">STENOSP10_07080</name>
</gene>
<proteinExistence type="predicted"/>
<accession>A0ABQ6Q8N7</accession>
<reference evidence="2" key="1">
    <citation type="submission" date="2023-07" db="EMBL/GenBank/DDBJ databases">
        <title>Genome sequence of Stenotrophomonas sp. Alg010 isolated from Sargassum waste.</title>
        <authorList>
            <person name="Mohapatra"/>
            <person name="B.R."/>
        </authorList>
    </citation>
    <scope>NUCLEOTIDE SEQUENCE [LARGE SCALE GENOMIC DNA]</scope>
    <source>
        <strain evidence="2">Alg010</strain>
    </source>
</reference>
<dbReference type="Proteomes" id="UP001306668">
    <property type="component" value="Unassembled WGS sequence"/>
</dbReference>